<name>A0A3B0URB2_9ZZZZ</name>
<evidence type="ECO:0000256" key="4">
    <source>
        <dbReference type="ARBA" id="ARBA00022741"/>
    </source>
</evidence>
<dbReference type="GO" id="GO:0004540">
    <property type="term" value="F:RNA nuclease activity"/>
    <property type="evidence" value="ECO:0007669"/>
    <property type="project" value="InterPro"/>
</dbReference>
<dbReference type="GO" id="GO:0016787">
    <property type="term" value="F:hydrolase activity"/>
    <property type="evidence" value="ECO:0007669"/>
    <property type="project" value="UniProtKB-KW"/>
</dbReference>
<evidence type="ECO:0000256" key="5">
    <source>
        <dbReference type="ARBA" id="ARBA00022801"/>
    </source>
</evidence>
<organism evidence="6">
    <name type="scientific">hydrothermal vent metagenome</name>
    <dbReference type="NCBI Taxonomy" id="652676"/>
    <lineage>
        <taxon>unclassified sequences</taxon>
        <taxon>metagenomes</taxon>
        <taxon>ecological metagenomes</taxon>
    </lineage>
</organism>
<dbReference type="Pfam" id="PF01934">
    <property type="entry name" value="HepT-like"/>
    <property type="match status" value="1"/>
</dbReference>
<gene>
    <name evidence="6" type="ORF">MNBD_CHLOROFLEXI01-4492</name>
</gene>
<dbReference type="AlphaFoldDB" id="A0A3B0URB2"/>
<protein>
    <recommendedName>
        <fullName evidence="7">DUF86 domain-containing protein</fullName>
    </recommendedName>
</protein>
<dbReference type="InterPro" id="IPR051813">
    <property type="entry name" value="HepT_RNase_toxin"/>
</dbReference>
<keyword evidence="5" id="KW-0378">Hydrolase</keyword>
<keyword evidence="3" id="KW-0540">Nuclease</keyword>
<dbReference type="GO" id="GO:0110001">
    <property type="term" value="C:toxin-antitoxin complex"/>
    <property type="evidence" value="ECO:0007669"/>
    <property type="project" value="InterPro"/>
</dbReference>
<dbReference type="PANTHER" id="PTHR34139:SF1">
    <property type="entry name" value="RNASE MJ1380-RELATED"/>
    <property type="match status" value="1"/>
</dbReference>
<sequence>MNDDFLDYIEDILDAMNKAEILLEGVSYEQFAADFRINFAVVRALEIVGEATKRLPMSLRDSYPEIPWRNMAGMRDRITHGYDSINLRIVWDVVKVDNPELKPQIRKILEDYSDE</sequence>
<keyword evidence="4" id="KW-0547">Nucleotide-binding</keyword>
<dbReference type="GO" id="GO:0000166">
    <property type="term" value="F:nucleotide binding"/>
    <property type="evidence" value="ECO:0007669"/>
    <property type="project" value="UniProtKB-KW"/>
</dbReference>
<evidence type="ECO:0000256" key="3">
    <source>
        <dbReference type="ARBA" id="ARBA00022722"/>
    </source>
</evidence>
<reference evidence="6" key="1">
    <citation type="submission" date="2018-06" db="EMBL/GenBank/DDBJ databases">
        <authorList>
            <person name="Zhirakovskaya E."/>
        </authorList>
    </citation>
    <scope>NUCLEOTIDE SEQUENCE</scope>
</reference>
<keyword evidence="2" id="KW-1277">Toxin-antitoxin system</keyword>
<evidence type="ECO:0000256" key="1">
    <source>
        <dbReference type="ARBA" id="ARBA00022553"/>
    </source>
</evidence>
<evidence type="ECO:0000313" key="6">
    <source>
        <dbReference type="EMBL" id="VAW31660.1"/>
    </source>
</evidence>
<dbReference type="PANTHER" id="PTHR34139">
    <property type="entry name" value="UPF0331 PROTEIN MJ0127"/>
    <property type="match status" value="1"/>
</dbReference>
<evidence type="ECO:0008006" key="7">
    <source>
        <dbReference type="Google" id="ProtNLM"/>
    </source>
</evidence>
<dbReference type="InterPro" id="IPR008201">
    <property type="entry name" value="HepT-like"/>
</dbReference>
<keyword evidence="1" id="KW-0597">Phosphoprotein</keyword>
<dbReference type="EMBL" id="UOEU01000269">
    <property type="protein sequence ID" value="VAW31660.1"/>
    <property type="molecule type" value="Genomic_DNA"/>
</dbReference>
<evidence type="ECO:0000256" key="2">
    <source>
        <dbReference type="ARBA" id="ARBA00022649"/>
    </source>
</evidence>
<accession>A0A3B0URB2</accession>
<proteinExistence type="predicted"/>